<evidence type="ECO:0000256" key="1">
    <source>
        <dbReference type="ARBA" id="ARBA00006096"/>
    </source>
</evidence>
<name>A0A437PRS0_9BACT</name>
<dbReference type="PANTHER" id="PTHR30023:SF0">
    <property type="entry name" value="PENICILLIN-SENSITIVE CARBOXYPEPTIDASE A"/>
    <property type="match status" value="1"/>
</dbReference>
<evidence type="ECO:0000256" key="2">
    <source>
        <dbReference type="ARBA" id="ARBA00022801"/>
    </source>
</evidence>
<proteinExistence type="inferred from homology"/>
<organism evidence="3 4">
    <name type="scientific">Sandaracinomonas limnophila</name>
    <dbReference type="NCBI Taxonomy" id="1862386"/>
    <lineage>
        <taxon>Bacteria</taxon>
        <taxon>Pseudomonadati</taxon>
        <taxon>Bacteroidota</taxon>
        <taxon>Cytophagia</taxon>
        <taxon>Cytophagales</taxon>
        <taxon>Flectobacillaceae</taxon>
        <taxon>Sandaracinomonas</taxon>
    </lineage>
</organism>
<dbReference type="GO" id="GO:0000270">
    <property type="term" value="P:peptidoglycan metabolic process"/>
    <property type="evidence" value="ECO:0007669"/>
    <property type="project" value="TreeGrafter"/>
</dbReference>
<dbReference type="RefSeq" id="WP_127804135.1">
    <property type="nucleotide sequence ID" value="NZ_SACY01000003.1"/>
</dbReference>
<dbReference type="Proteomes" id="UP000282832">
    <property type="component" value="Unassembled WGS sequence"/>
</dbReference>
<dbReference type="OrthoDB" id="9802627at2"/>
<sequence>MDRIKFKSEYLIIVFLAFFIGACRTSLSRKIFQNSDFSNGANGFYLKDLESGKVYLDYNGQKYFMPASNTKLVTFYAANKLLEKQIPAFAYEETSDSVIVWGMGDPSFLHPDFKNSELVNFIAAKTKPVVLAKDLKIKPLGTGWAWDDYPDYYSAEVSELPIFGNVVHFSKQNEVWKANPSQFLQNTYFVKSEMPVRDRLSNLFFIHEKQIKAFDSPFIQSHELTAKFLSDLSQKKVGLVQKPISSKAKLVAVTTLDSLLKPMLYHSDNMIAEQLVVEMGRKLGKGKDVESMLMAIQDTLTDAPLKNMKWVDGSGLSRYNLMKPMDLVNVLEKIYQDIPKERWMALMPKAGGAGTLKNVKLQNPNLEIWAKSGSFSNTYNLSGFAKTPKGKWIAFSIMTNLENRSVSKSKEAVIAFLNNLGQF</sequence>
<dbReference type="PROSITE" id="PS51257">
    <property type="entry name" value="PROKAR_LIPOPROTEIN"/>
    <property type="match status" value="1"/>
</dbReference>
<dbReference type="Pfam" id="PF02113">
    <property type="entry name" value="Peptidase_S13"/>
    <property type="match status" value="2"/>
</dbReference>
<evidence type="ECO:0008006" key="5">
    <source>
        <dbReference type="Google" id="ProtNLM"/>
    </source>
</evidence>
<dbReference type="GO" id="GO:0006508">
    <property type="term" value="P:proteolysis"/>
    <property type="evidence" value="ECO:0007669"/>
    <property type="project" value="InterPro"/>
</dbReference>
<dbReference type="EMBL" id="SACY01000003">
    <property type="protein sequence ID" value="RVU24942.1"/>
    <property type="molecule type" value="Genomic_DNA"/>
</dbReference>
<dbReference type="PRINTS" id="PR00922">
    <property type="entry name" value="DADACBPTASE3"/>
</dbReference>
<dbReference type="PANTHER" id="PTHR30023">
    <property type="entry name" value="D-ALANYL-D-ALANINE CARBOXYPEPTIDASE"/>
    <property type="match status" value="1"/>
</dbReference>
<dbReference type="Gene3D" id="3.40.710.10">
    <property type="entry name" value="DD-peptidase/beta-lactamase superfamily"/>
    <property type="match status" value="2"/>
</dbReference>
<reference evidence="3 4" key="1">
    <citation type="submission" date="2019-01" db="EMBL/GenBank/DDBJ databases">
        <authorList>
            <person name="Chen W.-M."/>
        </authorList>
    </citation>
    <scope>NUCLEOTIDE SEQUENCE [LARGE SCALE GENOMIC DNA]</scope>
    <source>
        <strain evidence="3 4">FSY-15</strain>
    </source>
</reference>
<evidence type="ECO:0000313" key="3">
    <source>
        <dbReference type="EMBL" id="RVU24942.1"/>
    </source>
</evidence>
<comment type="caution">
    <text evidence="3">The sequence shown here is derived from an EMBL/GenBank/DDBJ whole genome shotgun (WGS) entry which is preliminary data.</text>
</comment>
<dbReference type="InterPro" id="IPR000667">
    <property type="entry name" value="Peptidase_S13"/>
</dbReference>
<dbReference type="GO" id="GO:0004185">
    <property type="term" value="F:serine-type carboxypeptidase activity"/>
    <property type="evidence" value="ECO:0007669"/>
    <property type="project" value="InterPro"/>
</dbReference>
<gene>
    <name evidence="3" type="ORF">EOJ36_08015</name>
</gene>
<accession>A0A437PRS0</accession>
<dbReference type="SUPFAM" id="SSF56601">
    <property type="entry name" value="beta-lactamase/transpeptidase-like"/>
    <property type="match status" value="1"/>
</dbReference>
<dbReference type="AlphaFoldDB" id="A0A437PRS0"/>
<keyword evidence="2" id="KW-0378">Hydrolase</keyword>
<dbReference type="InterPro" id="IPR012338">
    <property type="entry name" value="Beta-lactam/transpept-like"/>
</dbReference>
<evidence type="ECO:0000313" key="4">
    <source>
        <dbReference type="Proteomes" id="UP000282832"/>
    </source>
</evidence>
<keyword evidence="4" id="KW-1185">Reference proteome</keyword>
<comment type="similarity">
    <text evidence="1">Belongs to the peptidase S13 family.</text>
</comment>
<protein>
    <recommendedName>
        <fullName evidence="5">Serine-type D-Ala-D-Ala carboxypeptidase</fullName>
    </recommendedName>
</protein>